<organism evidence="2 3">
    <name type="scientific">Kalanchoe fedtschenkoi</name>
    <name type="common">Lavender scallops</name>
    <name type="synonym">South American air plant</name>
    <dbReference type="NCBI Taxonomy" id="63787"/>
    <lineage>
        <taxon>Eukaryota</taxon>
        <taxon>Viridiplantae</taxon>
        <taxon>Streptophyta</taxon>
        <taxon>Embryophyta</taxon>
        <taxon>Tracheophyta</taxon>
        <taxon>Spermatophyta</taxon>
        <taxon>Magnoliopsida</taxon>
        <taxon>eudicotyledons</taxon>
        <taxon>Gunneridae</taxon>
        <taxon>Pentapetalae</taxon>
        <taxon>Saxifragales</taxon>
        <taxon>Crassulaceae</taxon>
        <taxon>Kalanchoe</taxon>
    </lineage>
</organism>
<protein>
    <submittedName>
        <fullName evidence="2">Uncharacterized protein</fullName>
    </submittedName>
</protein>
<reference evidence="2" key="1">
    <citation type="submission" date="2021-01" db="UniProtKB">
        <authorList>
            <consortium name="EnsemblPlants"/>
        </authorList>
    </citation>
    <scope>IDENTIFICATION</scope>
</reference>
<dbReference type="AlphaFoldDB" id="A0A7N0VH50"/>
<dbReference type="Proteomes" id="UP000594263">
    <property type="component" value="Unplaced"/>
</dbReference>
<keyword evidence="3" id="KW-1185">Reference proteome</keyword>
<name>A0A7N0VH50_KALFE</name>
<evidence type="ECO:0000256" key="1">
    <source>
        <dbReference type="SAM" id="MobiDB-lite"/>
    </source>
</evidence>
<dbReference type="EnsemblPlants" id="Kaladp0837s0007.1.v1.1">
    <property type="protein sequence ID" value="Kaladp0837s0007.1.v1.1.CDS.1"/>
    <property type="gene ID" value="Kaladp0837s0007.v1.1"/>
</dbReference>
<feature type="region of interest" description="Disordered" evidence="1">
    <location>
        <begin position="52"/>
        <end position="95"/>
    </location>
</feature>
<evidence type="ECO:0000313" key="3">
    <source>
        <dbReference type="Proteomes" id="UP000594263"/>
    </source>
</evidence>
<proteinExistence type="predicted"/>
<sequence>MSKYKPCASWGPRANAAKLVHQSIVIHQRRSEVGIARYQAPNKPESRIRQLRVQKPRDEDIGSALVGEGAGGDEQEETMMGLGEPAGGAEGVDDGADVERVGGVAAEEAEAVKEAEGAIEVAVGGAETVNGFGPVGCCCCFVEGLRCAGGEECGLGLVPAEAR</sequence>
<evidence type="ECO:0000313" key="2">
    <source>
        <dbReference type="EnsemblPlants" id="Kaladp0837s0007.1.v1.1.CDS.1"/>
    </source>
</evidence>
<accession>A0A7N0VH50</accession>
<dbReference type="Gramene" id="Kaladp0837s0007.1.v1.1">
    <property type="protein sequence ID" value="Kaladp0837s0007.1.v1.1.CDS.1"/>
    <property type="gene ID" value="Kaladp0837s0007.v1.1"/>
</dbReference>